<dbReference type="RefSeq" id="WP_088817255.1">
    <property type="nucleotide sequence ID" value="NZ_FYEZ01000001.1"/>
</dbReference>
<dbReference type="EMBL" id="FYEZ01000001">
    <property type="protein sequence ID" value="SNC60145.1"/>
    <property type="molecule type" value="Genomic_DNA"/>
</dbReference>
<feature type="compositionally biased region" description="Basic and acidic residues" evidence="1">
    <location>
        <begin position="31"/>
        <end position="49"/>
    </location>
</feature>
<dbReference type="Proteomes" id="UP000198122">
    <property type="component" value="Unassembled WGS sequence"/>
</dbReference>
<feature type="region of interest" description="Disordered" evidence="1">
    <location>
        <begin position="17"/>
        <end position="64"/>
    </location>
</feature>
<protein>
    <submittedName>
        <fullName evidence="2">Uncharacterized protein</fullName>
    </submittedName>
</protein>
<reference evidence="2 3" key="1">
    <citation type="submission" date="2017-06" db="EMBL/GenBank/DDBJ databases">
        <authorList>
            <person name="Kim H.J."/>
            <person name="Triplett B.A."/>
        </authorList>
    </citation>
    <scope>NUCLEOTIDE SEQUENCE [LARGE SCALE GENOMIC DNA]</scope>
    <source>
        <strain evidence="2 3">DSM 22179</strain>
    </source>
</reference>
<proteinExistence type="predicted"/>
<evidence type="ECO:0000256" key="1">
    <source>
        <dbReference type="SAM" id="MobiDB-lite"/>
    </source>
</evidence>
<keyword evidence="3" id="KW-1185">Reference proteome</keyword>
<dbReference type="AlphaFoldDB" id="A0A212T2A8"/>
<sequence>MKTTKIWAGLAVAGVLPAGCGGDEEGGSTAKSDESKAEKVDEKEQDDPKATLMDALEKSQQAQDLTTVMKLDTSSELLRALQDESGSTDPSADKFMDLLPKSSLTVHQFSRDEALAEEQDPQDLDTDMVLQLGSAKVEIRMVEGGLYARADVEKLGQETGLFSADELRSSLGQAPSGDPTAQLAHDLLAGKWVGMTAEQVEAAGLTETLEQSVAGQSEVATDPAQQQAMLKDLEGLVDEHGEFTRDGDVITAALPVEKSWDDFAKVVNKYNPDAAEDEKMPMLDDEARQRIKDDATAEIEFTVQDGDLTGTTIDLAQFTGWIDESSLEDDEKQEFAEVKKSFDEGPLKIVSETQIDQGSPTAPDSFTEVPQELVDGMAQGAQQPGAASSSTLDG</sequence>
<evidence type="ECO:0000313" key="2">
    <source>
        <dbReference type="EMBL" id="SNC60145.1"/>
    </source>
</evidence>
<evidence type="ECO:0000313" key="3">
    <source>
        <dbReference type="Proteomes" id="UP000198122"/>
    </source>
</evidence>
<name>A0A212T2A8_9MICO</name>
<dbReference type="OrthoDB" id="4319458at2"/>
<accession>A0A212T2A8</accession>
<gene>
    <name evidence="2" type="ORF">SAMN05445756_0216</name>
</gene>
<organism evidence="2 3">
    <name type="scientific">Kytococcus aerolatus</name>
    <dbReference type="NCBI Taxonomy" id="592308"/>
    <lineage>
        <taxon>Bacteria</taxon>
        <taxon>Bacillati</taxon>
        <taxon>Actinomycetota</taxon>
        <taxon>Actinomycetes</taxon>
        <taxon>Micrococcales</taxon>
        <taxon>Kytococcaceae</taxon>
        <taxon>Kytococcus</taxon>
    </lineage>
</organism>